<evidence type="ECO:0000256" key="8">
    <source>
        <dbReference type="SAM" id="Coils"/>
    </source>
</evidence>
<dbReference type="Proteomes" id="UP000199572">
    <property type="component" value="Unassembled WGS sequence"/>
</dbReference>
<evidence type="ECO:0000256" key="6">
    <source>
        <dbReference type="ARBA" id="ARBA00023012"/>
    </source>
</evidence>
<dbReference type="STRING" id="390241.SAMN04488023_1232"/>
<dbReference type="Pfam" id="PF02518">
    <property type="entry name" value="HATPase_c"/>
    <property type="match status" value="1"/>
</dbReference>
<feature type="domain" description="PAS" evidence="10">
    <location>
        <begin position="41"/>
        <end position="85"/>
    </location>
</feature>
<sequence>MLNFISIGNHIFSRVIRMENTIVLEERLARCERENDELKLKVEELSDFFENASMPLHWVDAKGIIIWANQAELDALGYEKEEYIGFPIKNFHADPEVIQDILYRLSNDETLYDYTARLKCKDGSVKHVLINSNVLRKDGKFVHTRCFTRDITDRQQEDQRKNDFLAMVSHELKTPLTVVASYIQILLKKKQKNTDDFGLNVLIRMEVQVKKMILMAHDFLNLARIQDGKLERNSIEFDIDQLIGEVVESSRLLTTIHTIEVSGCTGVVVYADQDKIGQVLTNLVGNAIKYSPQGGRIIVGCEKLGDKVRISVSDQGIGIRQSDQTRLFERFYRINSKSNQGASGFGIGLYLVSEILQQHNSKIEVKSVENQGSRFYFDLDGVSIAEGVHPVIKKS</sequence>
<dbReference type="GO" id="GO:0000155">
    <property type="term" value="F:phosphorelay sensor kinase activity"/>
    <property type="evidence" value="ECO:0007669"/>
    <property type="project" value="InterPro"/>
</dbReference>
<protein>
    <recommendedName>
        <fullName evidence="2">histidine kinase</fullName>
        <ecNumber evidence="2">2.7.13.3</ecNumber>
    </recommendedName>
</protein>
<evidence type="ECO:0000259" key="10">
    <source>
        <dbReference type="PROSITE" id="PS50112"/>
    </source>
</evidence>
<dbReference type="Gene3D" id="3.30.565.10">
    <property type="entry name" value="Histidine kinase-like ATPase, C-terminal domain"/>
    <property type="match status" value="1"/>
</dbReference>
<dbReference type="CDD" id="cd00075">
    <property type="entry name" value="HATPase"/>
    <property type="match status" value="1"/>
</dbReference>
<evidence type="ECO:0000313" key="13">
    <source>
        <dbReference type="Proteomes" id="UP000199572"/>
    </source>
</evidence>
<dbReference type="GO" id="GO:0016036">
    <property type="term" value="P:cellular response to phosphate starvation"/>
    <property type="evidence" value="ECO:0007669"/>
    <property type="project" value="TreeGrafter"/>
</dbReference>
<dbReference type="PRINTS" id="PR00344">
    <property type="entry name" value="BCTRLSENSOR"/>
</dbReference>
<keyword evidence="7" id="KW-0472">Membrane</keyword>
<evidence type="ECO:0000256" key="2">
    <source>
        <dbReference type="ARBA" id="ARBA00012438"/>
    </source>
</evidence>
<dbReference type="OrthoDB" id="9813151at2"/>
<feature type="domain" description="Histidine kinase" evidence="9">
    <location>
        <begin position="167"/>
        <end position="383"/>
    </location>
</feature>
<dbReference type="Pfam" id="PF00512">
    <property type="entry name" value="HisKA"/>
    <property type="match status" value="1"/>
</dbReference>
<dbReference type="Gene3D" id="3.30.450.20">
    <property type="entry name" value="PAS domain"/>
    <property type="match status" value="1"/>
</dbReference>
<dbReference type="PANTHER" id="PTHR45453:SF1">
    <property type="entry name" value="PHOSPHATE REGULON SENSOR PROTEIN PHOR"/>
    <property type="match status" value="1"/>
</dbReference>
<evidence type="ECO:0000256" key="7">
    <source>
        <dbReference type="ARBA" id="ARBA00023136"/>
    </source>
</evidence>
<dbReference type="Pfam" id="PF13426">
    <property type="entry name" value="PAS_9"/>
    <property type="match status" value="1"/>
</dbReference>
<dbReference type="SMART" id="SM00086">
    <property type="entry name" value="PAC"/>
    <property type="match status" value="1"/>
</dbReference>
<dbReference type="GO" id="GO:0004721">
    <property type="term" value="F:phosphoprotein phosphatase activity"/>
    <property type="evidence" value="ECO:0007669"/>
    <property type="project" value="TreeGrafter"/>
</dbReference>
<keyword evidence="6" id="KW-0902">Two-component regulatory system</keyword>
<dbReference type="InterPro" id="IPR000700">
    <property type="entry name" value="PAS-assoc_C"/>
</dbReference>
<organism evidence="12 13">
    <name type="scientific">Pedobacter rhizosphaerae</name>
    <dbReference type="NCBI Taxonomy" id="390241"/>
    <lineage>
        <taxon>Bacteria</taxon>
        <taxon>Pseudomonadati</taxon>
        <taxon>Bacteroidota</taxon>
        <taxon>Sphingobacteriia</taxon>
        <taxon>Sphingobacteriales</taxon>
        <taxon>Sphingobacteriaceae</taxon>
        <taxon>Pedobacter</taxon>
    </lineage>
</organism>
<dbReference type="SMART" id="SM00388">
    <property type="entry name" value="HisKA"/>
    <property type="match status" value="1"/>
</dbReference>
<evidence type="ECO:0000256" key="4">
    <source>
        <dbReference type="ARBA" id="ARBA00022679"/>
    </source>
</evidence>
<dbReference type="InterPro" id="IPR005467">
    <property type="entry name" value="His_kinase_dom"/>
</dbReference>
<dbReference type="PANTHER" id="PTHR45453">
    <property type="entry name" value="PHOSPHATE REGULON SENSOR PROTEIN PHOR"/>
    <property type="match status" value="1"/>
</dbReference>
<dbReference type="AlphaFoldDB" id="A0A1H9TI77"/>
<dbReference type="SUPFAM" id="SSF55785">
    <property type="entry name" value="PYP-like sensor domain (PAS domain)"/>
    <property type="match status" value="1"/>
</dbReference>
<dbReference type="InterPro" id="IPR001610">
    <property type="entry name" value="PAC"/>
</dbReference>
<keyword evidence="13" id="KW-1185">Reference proteome</keyword>
<evidence type="ECO:0000259" key="11">
    <source>
        <dbReference type="PROSITE" id="PS50113"/>
    </source>
</evidence>
<dbReference type="InterPro" id="IPR004358">
    <property type="entry name" value="Sig_transdc_His_kin-like_C"/>
</dbReference>
<evidence type="ECO:0000313" key="12">
    <source>
        <dbReference type="EMBL" id="SER96727.1"/>
    </source>
</evidence>
<dbReference type="InterPro" id="IPR003594">
    <property type="entry name" value="HATPase_dom"/>
</dbReference>
<evidence type="ECO:0000256" key="1">
    <source>
        <dbReference type="ARBA" id="ARBA00000085"/>
    </source>
</evidence>
<dbReference type="SUPFAM" id="SSF47384">
    <property type="entry name" value="Homodimeric domain of signal transducing histidine kinase"/>
    <property type="match status" value="1"/>
</dbReference>
<keyword evidence="8" id="KW-0175">Coiled coil</keyword>
<dbReference type="GO" id="GO:0005886">
    <property type="term" value="C:plasma membrane"/>
    <property type="evidence" value="ECO:0007669"/>
    <property type="project" value="TreeGrafter"/>
</dbReference>
<dbReference type="PROSITE" id="PS50112">
    <property type="entry name" value="PAS"/>
    <property type="match status" value="1"/>
</dbReference>
<keyword evidence="3" id="KW-0597">Phosphoprotein</keyword>
<feature type="coiled-coil region" evidence="8">
    <location>
        <begin position="21"/>
        <end position="48"/>
    </location>
</feature>
<dbReference type="SMART" id="SM00091">
    <property type="entry name" value="PAS"/>
    <property type="match status" value="1"/>
</dbReference>
<dbReference type="NCBIfam" id="TIGR00229">
    <property type="entry name" value="sensory_box"/>
    <property type="match status" value="1"/>
</dbReference>
<dbReference type="InterPro" id="IPR036890">
    <property type="entry name" value="HATPase_C_sf"/>
</dbReference>
<dbReference type="CDD" id="cd00130">
    <property type="entry name" value="PAS"/>
    <property type="match status" value="1"/>
</dbReference>
<reference evidence="12 13" key="1">
    <citation type="submission" date="2016-10" db="EMBL/GenBank/DDBJ databases">
        <authorList>
            <person name="de Groot N.N."/>
        </authorList>
    </citation>
    <scope>NUCLEOTIDE SEQUENCE [LARGE SCALE GENOMIC DNA]</scope>
    <source>
        <strain evidence="12 13">DSM 18610</strain>
    </source>
</reference>
<dbReference type="PROSITE" id="PS50113">
    <property type="entry name" value="PAC"/>
    <property type="match status" value="1"/>
</dbReference>
<accession>A0A1H9TI77</accession>
<dbReference type="InterPro" id="IPR000014">
    <property type="entry name" value="PAS"/>
</dbReference>
<dbReference type="InterPro" id="IPR035965">
    <property type="entry name" value="PAS-like_dom_sf"/>
</dbReference>
<dbReference type="SMART" id="SM00387">
    <property type="entry name" value="HATPase_c"/>
    <property type="match status" value="1"/>
</dbReference>
<dbReference type="PROSITE" id="PS50109">
    <property type="entry name" value="HIS_KIN"/>
    <property type="match status" value="1"/>
</dbReference>
<dbReference type="InterPro" id="IPR050351">
    <property type="entry name" value="BphY/WalK/GraS-like"/>
</dbReference>
<proteinExistence type="predicted"/>
<keyword evidence="5" id="KW-0418">Kinase</keyword>
<dbReference type="InterPro" id="IPR036097">
    <property type="entry name" value="HisK_dim/P_sf"/>
</dbReference>
<name>A0A1H9TI77_9SPHI</name>
<dbReference type="SUPFAM" id="SSF55874">
    <property type="entry name" value="ATPase domain of HSP90 chaperone/DNA topoisomerase II/histidine kinase"/>
    <property type="match status" value="1"/>
</dbReference>
<gene>
    <name evidence="12" type="ORF">SAMN04488023_1232</name>
</gene>
<evidence type="ECO:0000256" key="5">
    <source>
        <dbReference type="ARBA" id="ARBA00022777"/>
    </source>
</evidence>
<evidence type="ECO:0000256" key="3">
    <source>
        <dbReference type="ARBA" id="ARBA00022553"/>
    </source>
</evidence>
<feature type="domain" description="PAC" evidence="11">
    <location>
        <begin position="112"/>
        <end position="163"/>
    </location>
</feature>
<dbReference type="EMBL" id="FOGG01000023">
    <property type="protein sequence ID" value="SER96727.1"/>
    <property type="molecule type" value="Genomic_DNA"/>
</dbReference>
<dbReference type="Gene3D" id="1.10.287.130">
    <property type="match status" value="1"/>
</dbReference>
<dbReference type="FunFam" id="3.30.565.10:FF:000006">
    <property type="entry name" value="Sensor histidine kinase WalK"/>
    <property type="match status" value="1"/>
</dbReference>
<keyword evidence="4" id="KW-0808">Transferase</keyword>
<dbReference type="EC" id="2.7.13.3" evidence="2"/>
<dbReference type="InterPro" id="IPR003661">
    <property type="entry name" value="HisK_dim/P_dom"/>
</dbReference>
<dbReference type="CDD" id="cd00082">
    <property type="entry name" value="HisKA"/>
    <property type="match status" value="1"/>
</dbReference>
<evidence type="ECO:0000259" key="9">
    <source>
        <dbReference type="PROSITE" id="PS50109"/>
    </source>
</evidence>
<comment type="catalytic activity">
    <reaction evidence="1">
        <text>ATP + protein L-histidine = ADP + protein N-phospho-L-histidine.</text>
        <dbReference type="EC" id="2.7.13.3"/>
    </reaction>
</comment>